<evidence type="ECO:0000313" key="2">
    <source>
        <dbReference type="Proteomes" id="UP000276260"/>
    </source>
</evidence>
<keyword evidence="2" id="KW-1185">Reference proteome</keyword>
<evidence type="ECO:0000313" key="1">
    <source>
        <dbReference type="EMBL" id="RRJ20219.1"/>
    </source>
</evidence>
<reference evidence="1 2" key="1">
    <citation type="submission" date="2018-11" db="EMBL/GenBank/DDBJ databases">
        <title>Draft genome analysis of Rheinheimera mesophila isolated from an industrial waste site.</title>
        <authorList>
            <person name="Yu Q."/>
            <person name="Qi Y."/>
            <person name="Zhang H."/>
            <person name="Lu Y."/>
            <person name="Pu J."/>
        </authorList>
    </citation>
    <scope>NUCLEOTIDE SEQUENCE [LARGE SCALE GENOMIC DNA]</scope>
    <source>
        <strain evidence="1 2">IITR13</strain>
    </source>
</reference>
<name>A0A3P3QID3_9GAMM</name>
<organism evidence="1 2">
    <name type="scientific">Rheinheimera mesophila</name>
    <dbReference type="NCBI Taxonomy" id="1547515"/>
    <lineage>
        <taxon>Bacteria</taxon>
        <taxon>Pseudomonadati</taxon>
        <taxon>Pseudomonadota</taxon>
        <taxon>Gammaproteobacteria</taxon>
        <taxon>Chromatiales</taxon>
        <taxon>Chromatiaceae</taxon>
        <taxon>Rheinheimera</taxon>
    </lineage>
</organism>
<dbReference type="OrthoDB" id="9154548at2"/>
<protein>
    <submittedName>
        <fullName evidence="1">Uncharacterized protein</fullName>
    </submittedName>
</protein>
<dbReference type="AlphaFoldDB" id="A0A3P3QID3"/>
<accession>A0A3P3QID3</accession>
<dbReference type="Proteomes" id="UP000276260">
    <property type="component" value="Unassembled WGS sequence"/>
</dbReference>
<comment type="caution">
    <text evidence="1">The sequence shown here is derived from an EMBL/GenBank/DDBJ whole genome shotgun (WGS) entry which is preliminary data.</text>
</comment>
<dbReference type="RefSeq" id="WP_125060875.1">
    <property type="nucleotide sequence ID" value="NZ_RRCF01000003.1"/>
</dbReference>
<sequence>MQPVGEHQSALILAADLTQPQKLHTRQQCFYGCVFCGSPVFSYYLQPNHQSAVLICPLHAKQLQSSLLSRSTLAERIAQPFNQQRIHKPGFSFDPNRRVQVSVGMNTVYADFMPADSEQYCIWVNGLEFFTLHSESGWLCFSFMLSDAAGQPLLKVEKGELKLSPEHWEYSYEVNTLKIRDQQRRLQCTAQLCNDRVLLTKGHFVDPSGDGFVVEGNRVIAMLDGQKGGQYMHRIEPGRYKGGWALFNKIRHPDLVMPGNFAFVCAAKRKYPGSER</sequence>
<dbReference type="EMBL" id="RRCF01000003">
    <property type="protein sequence ID" value="RRJ20219.1"/>
    <property type="molecule type" value="Genomic_DNA"/>
</dbReference>
<proteinExistence type="predicted"/>
<gene>
    <name evidence="1" type="ORF">EIK76_11885</name>
</gene>